<proteinExistence type="inferred from homology"/>
<dbReference type="GO" id="GO:0003677">
    <property type="term" value="F:DNA binding"/>
    <property type="evidence" value="ECO:0007669"/>
    <property type="project" value="UniProtKB-KW"/>
</dbReference>
<keyword evidence="3 4" id="KW-0131">Cell cycle</keyword>
<dbReference type="Proteomes" id="UP000638836">
    <property type="component" value="Unassembled WGS sequence"/>
</dbReference>
<evidence type="ECO:0000313" key="10">
    <source>
        <dbReference type="Proteomes" id="UP000638836"/>
    </source>
</evidence>
<gene>
    <name evidence="4 9" type="primary">whiA</name>
    <name evidence="9" type="ORF">GLO26_07840</name>
</gene>
<dbReference type="InterPro" id="IPR023054">
    <property type="entry name" value="Sporulation_regulator_WhiA_C"/>
</dbReference>
<evidence type="ECO:0000256" key="2">
    <source>
        <dbReference type="ARBA" id="ARBA00023125"/>
    </source>
</evidence>
<comment type="function">
    <text evidence="4">Involved in cell division and chromosome segregation.</text>
</comment>
<dbReference type="InterPro" id="IPR027434">
    <property type="entry name" value="Homing_endonucl"/>
</dbReference>
<keyword evidence="2 4" id="KW-0238">DNA-binding</keyword>
<feature type="domain" description="Sporulation transcription regulator WhiA N-terminal" evidence="7">
    <location>
        <begin position="19"/>
        <end position="103"/>
    </location>
</feature>
<sequence length="318" mass="36395">MSYASEVKKELTQLEVHREHAKAELAALIRMNGTVSLVEKKFILNVQTENAAIARRIYVLLKDHFDVESELLVRRKMKLKKNNVYIVRLKHGTKEVLSDLSIMDGMSLHSHVSNEIMENTQKVKSYLRGAFLAGGSVNNPETSRYHLEIHSSYEEHNDDICQMMNQFDMNARTLERRNGYITYLKEAEKIADFLALIGATSGMLKFEDVRIIRDMRNSVNRLVNCENANLNKTIDAASKQIESIKYIDEMIGLDKIPTKLREIALVRLEYPEVTLKELGEMIPSGTISKSGINHRLRKLNEMADKLRSTEITRATVIT</sequence>
<evidence type="ECO:0000259" key="6">
    <source>
        <dbReference type="Pfam" id="PF02650"/>
    </source>
</evidence>
<evidence type="ECO:0000259" key="8">
    <source>
        <dbReference type="Pfam" id="PF14527"/>
    </source>
</evidence>
<protein>
    <recommendedName>
        <fullName evidence="4">Probable cell division protein WhiA</fullName>
    </recommendedName>
</protein>
<evidence type="ECO:0000256" key="5">
    <source>
        <dbReference type="SAM" id="Coils"/>
    </source>
</evidence>
<dbReference type="HAMAP" id="MF_01420">
    <property type="entry name" value="HTH_type_WhiA"/>
    <property type="match status" value="1"/>
</dbReference>
<dbReference type="Gene3D" id="3.10.28.10">
    <property type="entry name" value="Homing endonucleases"/>
    <property type="match status" value="1"/>
</dbReference>
<evidence type="ECO:0000259" key="7">
    <source>
        <dbReference type="Pfam" id="PF10298"/>
    </source>
</evidence>
<dbReference type="InterPro" id="IPR003802">
    <property type="entry name" value="Sporulation_regulator_WhiA"/>
</dbReference>
<dbReference type="RefSeq" id="WP_023176858.1">
    <property type="nucleotide sequence ID" value="NZ_JAMAYM010000006.1"/>
</dbReference>
<dbReference type="NCBIfam" id="TIGR00647">
    <property type="entry name" value="DNA_bind_WhiA"/>
    <property type="match status" value="1"/>
</dbReference>
<organism evidence="9 10">
    <name type="scientific">Carnobacterium inhibens</name>
    <dbReference type="NCBI Taxonomy" id="147709"/>
    <lineage>
        <taxon>Bacteria</taxon>
        <taxon>Bacillati</taxon>
        <taxon>Bacillota</taxon>
        <taxon>Bacilli</taxon>
        <taxon>Lactobacillales</taxon>
        <taxon>Carnobacteriaceae</taxon>
        <taxon>Carnobacterium</taxon>
    </lineage>
</organism>
<accession>A0ABR7TCN3</accession>
<feature type="domain" description="Sporulation regulator WhiA C-terminal" evidence="6">
    <location>
        <begin position="219"/>
        <end position="303"/>
    </location>
</feature>
<evidence type="ECO:0000256" key="1">
    <source>
        <dbReference type="ARBA" id="ARBA00022618"/>
    </source>
</evidence>
<reference evidence="9 10" key="1">
    <citation type="journal article" date="2020" name="Microorganisms">
        <title>New Insight into Antimicrobial Compounds from Food and Marine-Sourced Carnobacterium Species through Phenotype and Genome Analyses.</title>
        <authorList>
            <person name="Begrem S."/>
            <person name="Ivaniuk F."/>
            <person name="Gigout-Chevalier F."/>
            <person name="Kolypczuk L."/>
            <person name="Bonnetot S."/>
            <person name="Leroi F."/>
            <person name="Grovel O."/>
            <person name="Delbarre-Ladrat C."/>
            <person name="Passerini D."/>
        </authorList>
    </citation>
    <scope>NUCLEOTIDE SEQUENCE [LARGE SCALE GENOMIC DNA]</scope>
    <source>
        <strain evidence="9 10">MIP2551</strain>
    </source>
</reference>
<evidence type="ECO:0000256" key="3">
    <source>
        <dbReference type="ARBA" id="ARBA00023306"/>
    </source>
</evidence>
<feature type="coiled-coil region" evidence="5">
    <location>
        <begin position="4"/>
        <end position="31"/>
    </location>
</feature>
<dbReference type="SUPFAM" id="SSF55608">
    <property type="entry name" value="Homing endonucleases"/>
    <property type="match status" value="1"/>
</dbReference>
<dbReference type="EMBL" id="WNJQ01000006">
    <property type="protein sequence ID" value="MBC9825734.1"/>
    <property type="molecule type" value="Genomic_DNA"/>
</dbReference>
<feature type="domain" description="WhiA LAGLIDADG-like" evidence="8">
    <location>
        <begin position="124"/>
        <end position="216"/>
    </location>
</feature>
<keyword evidence="10" id="KW-1185">Reference proteome</keyword>
<comment type="caution">
    <text evidence="9">The sequence shown here is derived from an EMBL/GenBank/DDBJ whole genome shotgun (WGS) entry which is preliminary data.</text>
</comment>
<dbReference type="PANTHER" id="PTHR37307:SF1">
    <property type="entry name" value="CELL DIVISION PROTEIN WHIA-RELATED"/>
    <property type="match status" value="1"/>
</dbReference>
<keyword evidence="5" id="KW-0175">Coiled coil</keyword>
<keyword evidence="1 4" id="KW-0132">Cell division</keyword>
<dbReference type="Pfam" id="PF10298">
    <property type="entry name" value="WhiA_N"/>
    <property type="match status" value="1"/>
</dbReference>
<dbReference type="Pfam" id="PF02650">
    <property type="entry name" value="HTH_WhiA"/>
    <property type="match status" value="1"/>
</dbReference>
<name>A0ABR7TCN3_9LACT</name>
<comment type="similarity">
    <text evidence="4">Belongs to the WhiA family.</text>
</comment>
<dbReference type="Pfam" id="PF14527">
    <property type="entry name" value="LAGLIDADG_WhiA"/>
    <property type="match status" value="1"/>
</dbReference>
<dbReference type="InterPro" id="IPR018478">
    <property type="entry name" value="Sporu_reg_WhiA_N_dom"/>
</dbReference>
<dbReference type="PANTHER" id="PTHR37307">
    <property type="entry name" value="CELL DIVISION PROTEIN WHIA-RELATED"/>
    <property type="match status" value="1"/>
</dbReference>
<evidence type="ECO:0000313" key="9">
    <source>
        <dbReference type="EMBL" id="MBC9825734.1"/>
    </source>
</evidence>
<dbReference type="InterPro" id="IPR039518">
    <property type="entry name" value="WhiA_LAGLIDADG_dom"/>
</dbReference>
<evidence type="ECO:0000256" key="4">
    <source>
        <dbReference type="HAMAP-Rule" id="MF_01420"/>
    </source>
</evidence>